<dbReference type="Pfam" id="PF22811">
    <property type="entry name" value="Zn_ribbon_NrdR"/>
    <property type="match status" value="1"/>
</dbReference>
<dbReference type="GO" id="GO:0003677">
    <property type="term" value="F:DNA binding"/>
    <property type="evidence" value="ECO:0007669"/>
    <property type="project" value="UniProtKB-KW"/>
</dbReference>
<dbReference type="PANTHER" id="PTHR30455:SF2">
    <property type="entry name" value="TRANSCRIPTIONAL REPRESSOR NRDR"/>
    <property type="match status" value="1"/>
</dbReference>
<evidence type="ECO:0000313" key="9">
    <source>
        <dbReference type="EMBL" id="HGE99871.1"/>
    </source>
</evidence>
<name>A0A7C3YQR2_UNCW3</name>
<proteinExistence type="inferred from homology"/>
<keyword evidence="7" id="KW-0863">Zinc-finger</keyword>
<keyword evidence="4 7" id="KW-0805">Transcription regulation</keyword>
<organism evidence="9">
    <name type="scientific">candidate division WOR-3 bacterium</name>
    <dbReference type="NCBI Taxonomy" id="2052148"/>
    <lineage>
        <taxon>Bacteria</taxon>
        <taxon>Bacteria division WOR-3</taxon>
    </lineage>
</organism>
<evidence type="ECO:0000256" key="5">
    <source>
        <dbReference type="ARBA" id="ARBA00023125"/>
    </source>
</evidence>
<protein>
    <recommendedName>
        <fullName evidence="7">Transcriptional repressor NrdR</fullName>
    </recommendedName>
</protein>
<dbReference type="Pfam" id="PF03477">
    <property type="entry name" value="ATP-cone"/>
    <property type="match status" value="1"/>
</dbReference>
<keyword evidence="6 7" id="KW-0804">Transcription</keyword>
<keyword evidence="7" id="KW-0479">Metal-binding</keyword>
<evidence type="ECO:0000256" key="7">
    <source>
        <dbReference type="HAMAP-Rule" id="MF_00440"/>
    </source>
</evidence>
<dbReference type="InterPro" id="IPR003796">
    <property type="entry name" value="RNR_NrdR-like"/>
</dbReference>
<dbReference type="PROSITE" id="PS51161">
    <property type="entry name" value="ATP_CONE"/>
    <property type="match status" value="1"/>
</dbReference>
<gene>
    <name evidence="7 9" type="primary">nrdR</name>
    <name evidence="9" type="ORF">ENX07_07390</name>
</gene>
<evidence type="ECO:0000256" key="2">
    <source>
        <dbReference type="ARBA" id="ARBA00022741"/>
    </source>
</evidence>
<evidence type="ECO:0000256" key="6">
    <source>
        <dbReference type="ARBA" id="ARBA00023163"/>
    </source>
</evidence>
<keyword evidence="7" id="KW-0862">Zinc</keyword>
<dbReference type="HAMAP" id="MF_00440">
    <property type="entry name" value="NrdR"/>
    <property type="match status" value="1"/>
</dbReference>
<comment type="caution">
    <text evidence="9">The sequence shown here is derived from an EMBL/GenBank/DDBJ whole genome shotgun (WGS) entry which is preliminary data.</text>
</comment>
<dbReference type="GO" id="GO:0045892">
    <property type="term" value="P:negative regulation of DNA-templated transcription"/>
    <property type="evidence" value="ECO:0007669"/>
    <property type="project" value="UniProtKB-UniRule"/>
</dbReference>
<evidence type="ECO:0000256" key="3">
    <source>
        <dbReference type="ARBA" id="ARBA00022840"/>
    </source>
</evidence>
<evidence type="ECO:0000256" key="1">
    <source>
        <dbReference type="ARBA" id="ARBA00022491"/>
    </source>
</evidence>
<reference evidence="9" key="1">
    <citation type="journal article" date="2020" name="mSystems">
        <title>Genome- and Community-Level Interaction Insights into Carbon Utilization and Element Cycling Functions of Hydrothermarchaeota in Hydrothermal Sediment.</title>
        <authorList>
            <person name="Zhou Z."/>
            <person name="Liu Y."/>
            <person name="Xu W."/>
            <person name="Pan J."/>
            <person name="Luo Z.H."/>
            <person name="Li M."/>
        </authorList>
    </citation>
    <scope>NUCLEOTIDE SEQUENCE [LARGE SCALE GENOMIC DNA]</scope>
    <source>
        <strain evidence="9">SpSt-906</strain>
    </source>
</reference>
<keyword evidence="1 7" id="KW-0678">Repressor</keyword>
<keyword evidence="5 7" id="KW-0238">DNA-binding</keyword>
<dbReference type="GO" id="GO:0005524">
    <property type="term" value="F:ATP binding"/>
    <property type="evidence" value="ECO:0007669"/>
    <property type="project" value="UniProtKB-UniRule"/>
</dbReference>
<evidence type="ECO:0000259" key="8">
    <source>
        <dbReference type="PROSITE" id="PS51161"/>
    </source>
</evidence>
<dbReference type="AlphaFoldDB" id="A0A7C3YQR2"/>
<evidence type="ECO:0000256" key="4">
    <source>
        <dbReference type="ARBA" id="ARBA00023015"/>
    </source>
</evidence>
<feature type="domain" description="ATP-cone" evidence="8">
    <location>
        <begin position="49"/>
        <end position="139"/>
    </location>
</feature>
<dbReference type="PANTHER" id="PTHR30455">
    <property type="entry name" value="TRANSCRIPTIONAL REPRESSOR NRDR"/>
    <property type="match status" value="1"/>
</dbReference>
<dbReference type="InterPro" id="IPR005144">
    <property type="entry name" value="ATP-cone_dom"/>
</dbReference>
<dbReference type="InterPro" id="IPR055173">
    <property type="entry name" value="NrdR-like_N"/>
</dbReference>
<comment type="cofactor">
    <cofactor evidence="7">
        <name>Zn(2+)</name>
        <dbReference type="ChEBI" id="CHEBI:29105"/>
    </cofactor>
    <text evidence="7">Binds 1 zinc ion.</text>
</comment>
<comment type="similarity">
    <text evidence="7">Belongs to the NrdR family.</text>
</comment>
<keyword evidence="3 7" id="KW-0067">ATP-binding</keyword>
<sequence>MRCPNCGKDADRVCDSRLVLEGSAIRRRRECSFCGQRFTTFEYIERVPIMVIKSDGRREVYERDKLISGILLACRKRPISREMVEELVNSIEKELADEYRLEIESKELGEMVLKRLLKLDEVAYVRFASVYKKFENIKQFQEELQRIKEMKRKGGEDGKE</sequence>
<dbReference type="EMBL" id="DTMQ01000044">
    <property type="protein sequence ID" value="HGE99871.1"/>
    <property type="molecule type" value="Genomic_DNA"/>
</dbReference>
<keyword evidence="2 7" id="KW-0547">Nucleotide-binding</keyword>
<comment type="function">
    <text evidence="7">Negatively regulates transcription of bacterial ribonucleotide reductase nrd genes and operons by binding to NrdR-boxes.</text>
</comment>
<dbReference type="NCBIfam" id="TIGR00244">
    <property type="entry name" value="transcriptional regulator NrdR"/>
    <property type="match status" value="1"/>
</dbReference>
<feature type="zinc finger region" evidence="7">
    <location>
        <begin position="3"/>
        <end position="34"/>
    </location>
</feature>
<accession>A0A7C3YQR2</accession>
<dbReference type="GO" id="GO:0008270">
    <property type="term" value="F:zinc ion binding"/>
    <property type="evidence" value="ECO:0007669"/>
    <property type="project" value="UniProtKB-UniRule"/>
</dbReference>